<keyword evidence="3" id="KW-0143">Chaperone</keyword>
<dbReference type="CDD" id="cd03112">
    <property type="entry name" value="CobW-like"/>
    <property type="match status" value="1"/>
</dbReference>
<dbReference type="InterPro" id="IPR011629">
    <property type="entry name" value="CobW-like_C"/>
</dbReference>
<evidence type="ECO:0000256" key="3">
    <source>
        <dbReference type="ARBA" id="ARBA00023186"/>
    </source>
</evidence>
<dbReference type="InterPro" id="IPR051316">
    <property type="entry name" value="Zinc-reg_GTPase_activator"/>
</dbReference>
<keyword evidence="1" id="KW-0547">Nucleotide-binding</keyword>
<dbReference type="GO" id="GO:0005737">
    <property type="term" value="C:cytoplasm"/>
    <property type="evidence" value="ECO:0007669"/>
    <property type="project" value="TreeGrafter"/>
</dbReference>
<dbReference type="InterPro" id="IPR036627">
    <property type="entry name" value="CobW-likC_sf"/>
</dbReference>
<comment type="catalytic activity">
    <reaction evidence="5">
        <text>GTP + H2O = GDP + phosphate + H(+)</text>
        <dbReference type="Rhea" id="RHEA:19669"/>
        <dbReference type="ChEBI" id="CHEBI:15377"/>
        <dbReference type="ChEBI" id="CHEBI:15378"/>
        <dbReference type="ChEBI" id="CHEBI:37565"/>
        <dbReference type="ChEBI" id="CHEBI:43474"/>
        <dbReference type="ChEBI" id="CHEBI:58189"/>
    </reaction>
    <physiologicalReaction direction="left-to-right" evidence="5">
        <dbReference type="Rhea" id="RHEA:19670"/>
    </physiologicalReaction>
</comment>
<dbReference type="EMBL" id="SIJL01000030">
    <property type="protein sequence ID" value="TBH14858.1"/>
    <property type="molecule type" value="Genomic_DNA"/>
</dbReference>
<name>A0A4Q9AVD4_9DEIN</name>
<protein>
    <submittedName>
        <fullName evidence="8">GTP-binding protein</fullName>
    </submittedName>
</protein>
<dbReference type="SUPFAM" id="SSF90002">
    <property type="entry name" value="Hypothetical protein YjiA, C-terminal domain"/>
    <property type="match status" value="1"/>
</dbReference>
<dbReference type="Pfam" id="PF07683">
    <property type="entry name" value="CobW_C"/>
    <property type="match status" value="1"/>
</dbReference>
<keyword evidence="9" id="KW-1185">Reference proteome</keyword>
<organism evidence="8 9">
    <name type="scientific">Thermus thermamylovorans</name>
    <dbReference type="NCBI Taxonomy" id="2509362"/>
    <lineage>
        <taxon>Bacteria</taxon>
        <taxon>Thermotogati</taxon>
        <taxon>Deinococcota</taxon>
        <taxon>Deinococci</taxon>
        <taxon>Thermales</taxon>
        <taxon>Thermaceae</taxon>
        <taxon>Thermus</taxon>
    </lineage>
</organism>
<evidence type="ECO:0000256" key="4">
    <source>
        <dbReference type="ARBA" id="ARBA00034320"/>
    </source>
</evidence>
<sequence length="427" mass="46187">MAGPHQGNRGVRLPELCLPAGAPLPLRQVLELPGVLPGLCAPRQGVRALRRPSPGPPLPSGGERGPRGLGGGPGEGGPPLPGPGRGGGGHRDRLHRPGHPAAPGRDRKRLGPLPGVAVDGRVPITLITGFLGAGKTTLVNRLLRQQEGLFVLVNEFGEVPLDQRLVEGRAEALAEGCLCCGLEGELLAALAALHRRGGFRHLLLETSGLAHPAPILRVLLSPGVREAYRLAGVVALVDPLHLDLYLAFPEAKAQIRYADLLLLTKADRAEPEALERAEEAVRALNPLAPLRRLAKGEGVDPEEVLFPRREGGFRLLDFPPEHAHREGLVAVGLEGEGALPYEAFREFMEDLVLGRGPFREGRLVRAKGEVNLEGSRHPLRFHGVYGLFDFEKGPPWPEGPRVNRLVFIGENLRKEAIRERFFRILRP</sequence>
<comment type="similarity">
    <text evidence="4">Belongs to the SIMIBI class G3E GTPase family. ZNG1 subfamily.</text>
</comment>
<evidence type="ECO:0000256" key="2">
    <source>
        <dbReference type="ARBA" id="ARBA00022801"/>
    </source>
</evidence>
<dbReference type="SUPFAM" id="SSF52540">
    <property type="entry name" value="P-loop containing nucleoside triphosphate hydrolases"/>
    <property type="match status" value="1"/>
</dbReference>
<accession>A0A4Q9AVD4</accession>
<dbReference type="PANTHER" id="PTHR13748:SF62">
    <property type="entry name" value="COBW DOMAIN-CONTAINING PROTEIN"/>
    <property type="match status" value="1"/>
</dbReference>
<feature type="domain" description="CobW C-terminal" evidence="7">
    <location>
        <begin position="328"/>
        <end position="425"/>
    </location>
</feature>
<evidence type="ECO:0000256" key="6">
    <source>
        <dbReference type="SAM" id="MobiDB-lite"/>
    </source>
</evidence>
<dbReference type="Pfam" id="PF02492">
    <property type="entry name" value="cobW"/>
    <property type="match status" value="1"/>
</dbReference>
<reference evidence="8 9" key="1">
    <citation type="submission" date="2019-02" db="EMBL/GenBank/DDBJ databases">
        <title>Thermus sp. a novel from hot spring.</title>
        <authorList>
            <person name="Zhao Z."/>
        </authorList>
    </citation>
    <scope>NUCLEOTIDE SEQUENCE [LARGE SCALE GENOMIC DNA]</scope>
    <source>
        <strain evidence="8 9">CFH 72773T</strain>
    </source>
</reference>
<dbReference type="AlphaFoldDB" id="A0A4Q9AVD4"/>
<evidence type="ECO:0000256" key="1">
    <source>
        <dbReference type="ARBA" id="ARBA00022741"/>
    </source>
</evidence>
<dbReference type="Proteomes" id="UP000292858">
    <property type="component" value="Unassembled WGS sequence"/>
</dbReference>
<keyword evidence="2" id="KW-0378">Hydrolase</keyword>
<comment type="caution">
    <text evidence="8">The sequence shown here is derived from an EMBL/GenBank/DDBJ whole genome shotgun (WGS) entry which is preliminary data.</text>
</comment>
<dbReference type="Gene3D" id="3.40.50.300">
    <property type="entry name" value="P-loop containing nucleotide triphosphate hydrolases"/>
    <property type="match status" value="1"/>
</dbReference>
<evidence type="ECO:0000313" key="8">
    <source>
        <dbReference type="EMBL" id="TBH14858.1"/>
    </source>
</evidence>
<dbReference type="GO" id="GO:0016787">
    <property type="term" value="F:hydrolase activity"/>
    <property type="evidence" value="ECO:0007669"/>
    <property type="project" value="UniProtKB-KW"/>
</dbReference>
<dbReference type="PANTHER" id="PTHR13748">
    <property type="entry name" value="COBW-RELATED"/>
    <property type="match status" value="1"/>
</dbReference>
<evidence type="ECO:0000259" key="7">
    <source>
        <dbReference type="SMART" id="SM00833"/>
    </source>
</evidence>
<dbReference type="InterPro" id="IPR003495">
    <property type="entry name" value="CobW/HypB/UreG_nucleotide-bd"/>
</dbReference>
<dbReference type="Gene3D" id="3.30.1220.10">
    <property type="entry name" value="CobW-like, C-terminal domain"/>
    <property type="match status" value="1"/>
</dbReference>
<evidence type="ECO:0000313" key="9">
    <source>
        <dbReference type="Proteomes" id="UP000292858"/>
    </source>
</evidence>
<gene>
    <name evidence="8" type="ORF">ETP66_11510</name>
</gene>
<evidence type="ECO:0000256" key="5">
    <source>
        <dbReference type="ARBA" id="ARBA00049117"/>
    </source>
</evidence>
<proteinExistence type="inferred from homology"/>
<dbReference type="InterPro" id="IPR027417">
    <property type="entry name" value="P-loop_NTPase"/>
</dbReference>
<dbReference type="GO" id="GO:0000166">
    <property type="term" value="F:nucleotide binding"/>
    <property type="evidence" value="ECO:0007669"/>
    <property type="project" value="UniProtKB-KW"/>
</dbReference>
<dbReference type="SMART" id="SM00833">
    <property type="entry name" value="CobW_C"/>
    <property type="match status" value="1"/>
</dbReference>
<feature type="region of interest" description="Disordered" evidence="6">
    <location>
        <begin position="47"/>
        <end position="114"/>
    </location>
</feature>